<evidence type="ECO:0000313" key="2">
    <source>
        <dbReference type="EMBL" id="EEC67850.1"/>
    </source>
</evidence>
<dbReference type="InterPro" id="IPR029005">
    <property type="entry name" value="LIM-bd/SEUSS"/>
</dbReference>
<reference evidence="2 3" key="1">
    <citation type="journal article" date="2005" name="PLoS Biol.">
        <title>The genomes of Oryza sativa: a history of duplications.</title>
        <authorList>
            <person name="Yu J."/>
            <person name="Wang J."/>
            <person name="Lin W."/>
            <person name="Li S."/>
            <person name="Li H."/>
            <person name="Zhou J."/>
            <person name="Ni P."/>
            <person name="Dong W."/>
            <person name="Hu S."/>
            <person name="Zeng C."/>
            <person name="Zhang J."/>
            <person name="Zhang Y."/>
            <person name="Li R."/>
            <person name="Xu Z."/>
            <person name="Li S."/>
            <person name="Li X."/>
            <person name="Zheng H."/>
            <person name="Cong L."/>
            <person name="Lin L."/>
            <person name="Yin J."/>
            <person name="Geng J."/>
            <person name="Li G."/>
            <person name="Shi J."/>
            <person name="Liu J."/>
            <person name="Lv H."/>
            <person name="Li J."/>
            <person name="Wang J."/>
            <person name="Deng Y."/>
            <person name="Ran L."/>
            <person name="Shi X."/>
            <person name="Wang X."/>
            <person name="Wu Q."/>
            <person name="Li C."/>
            <person name="Ren X."/>
            <person name="Wang J."/>
            <person name="Wang X."/>
            <person name="Li D."/>
            <person name="Liu D."/>
            <person name="Zhang X."/>
            <person name="Ji Z."/>
            <person name="Zhao W."/>
            <person name="Sun Y."/>
            <person name="Zhang Z."/>
            <person name="Bao J."/>
            <person name="Han Y."/>
            <person name="Dong L."/>
            <person name="Ji J."/>
            <person name="Chen P."/>
            <person name="Wu S."/>
            <person name="Liu J."/>
            <person name="Xiao Y."/>
            <person name="Bu D."/>
            <person name="Tan J."/>
            <person name="Yang L."/>
            <person name="Ye C."/>
            <person name="Zhang J."/>
            <person name="Xu J."/>
            <person name="Zhou Y."/>
            <person name="Yu Y."/>
            <person name="Zhang B."/>
            <person name="Zhuang S."/>
            <person name="Wei H."/>
            <person name="Liu B."/>
            <person name="Lei M."/>
            <person name="Yu H."/>
            <person name="Li Y."/>
            <person name="Xu H."/>
            <person name="Wei S."/>
            <person name="He X."/>
            <person name="Fang L."/>
            <person name="Zhang Z."/>
            <person name="Zhang Y."/>
            <person name="Huang X."/>
            <person name="Su Z."/>
            <person name="Tong W."/>
            <person name="Li J."/>
            <person name="Tong Z."/>
            <person name="Li S."/>
            <person name="Ye J."/>
            <person name="Wang L."/>
            <person name="Fang L."/>
            <person name="Lei T."/>
            <person name="Chen C."/>
            <person name="Chen H."/>
            <person name="Xu Z."/>
            <person name="Li H."/>
            <person name="Huang H."/>
            <person name="Zhang F."/>
            <person name="Xu H."/>
            <person name="Li N."/>
            <person name="Zhao C."/>
            <person name="Li S."/>
            <person name="Dong L."/>
            <person name="Huang Y."/>
            <person name="Li L."/>
            <person name="Xi Y."/>
            <person name="Qi Q."/>
            <person name="Li W."/>
            <person name="Zhang B."/>
            <person name="Hu W."/>
            <person name="Zhang Y."/>
            <person name="Tian X."/>
            <person name="Jiao Y."/>
            <person name="Liang X."/>
            <person name="Jin J."/>
            <person name="Gao L."/>
            <person name="Zheng W."/>
            <person name="Hao B."/>
            <person name="Liu S."/>
            <person name="Wang W."/>
            <person name="Yuan L."/>
            <person name="Cao M."/>
            <person name="McDermott J."/>
            <person name="Samudrala R."/>
            <person name="Wang J."/>
            <person name="Wong G.K."/>
            <person name="Yang H."/>
        </authorList>
    </citation>
    <scope>NUCLEOTIDE SEQUENCE [LARGE SCALE GENOMIC DNA]</scope>
    <source>
        <strain evidence="3">cv. 93-11</strain>
    </source>
</reference>
<feature type="compositionally biased region" description="Polar residues" evidence="1">
    <location>
        <begin position="127"/>
        <end position="143"/>
    </location>
</feature>
<feature type="region of interest" description="Disordered" evidence="1">
    <location>
        <begin position="87"/>
        <end position="221"/>
    </location>
</feature>
<dbReference type="AlphaFoldDB" id="B8BJL4"/>
<feature type="region of interest" description="Disordered" evidence="1">
    <location>
        <begin position="721"/>
        <end position="899"/>
    </location>
</feature>
<organism evidence="2 3">
    <name type="scientific">Oryza sativa subsp. indica</name>
    <name type="common">Rice</name>
    <dbReference type="NCBI Taxonomy" id="39946"/>
    <lineage>
        <taxon>Eukaryota</taxon>
        <taxon>Viridiplantae</taxon>
        <taxon>Streptophyta</taxon>
        <taxon>Embryophyta</taxon>
        <taxon>Tracheophyta</taxon>
        <taxon>Spermatophyta</taxon>
        <taxon>Magnoliopsida</taxon>
        <taxon>Liliopsida</taxon>
        <taxon>Poales</taxon>
        <taxon>Poaceae</taxon>
        <taxon>BOP clade</taxon>
        <taxon>Oryzoideae</taxon>
        <taxon>Oryzeae</taxon>
        <taxon>Oryzinae</taxon>
        <taxon>Oryza</taxon>
        <taxon>Oryza sativa</taxon>
    </lineage>
</organism>
<dbReference type="STRING" id="39946.B8BJL4"/>
<dbReference type="EMBL" id="CM000136">
    <property type="protein sequence ID" value="EEC67850.1"/>
    <property type="molecule type" value="Genomic_DNA"/>
</dbReference>
<dbReference type="OMA" id="WFVACAR"/>
<name>B8BJL4_ORYSI</name>
<dbReference type="HOGENOM" id="CLU_007007_0_0_1"/>
<feature type="compositionally biased region" description="Polar residues" evidence="1">
    <location>
        <begin position="769"/>
        <end position="783"/>
    </location>
</feature>
<sequence length="1041" mass="113028">MMPSGPLNPMGPGQPVGAAASLLRTSSSLLSGGQQGMGSGGGMIPSQSPFSSLVSPRTQFGANGLLGGGSNVSSLLNRPFGNGGHMLGPGLMSGGGGIPMNTLQQQRGGLDGAGDLVGVGGSDPLSFPSSSQVSLGNQLGSDNLHQPPQHQQQQQQLDAMHDLQQQQQHQQLPMSYNQQHLPPQPPQQPQATVKLENGGSTGGVKLEPQMGQPDQNSSAQMMRHASNVKIEPQQLQALRSLSAVKMEQPTSDPSAFLQQQQQQQHLLQLTKQNPQAAAAAQLNLLQQQRILQMQQQQQQQQQQILKNLPLQRNQLQQQQLLRQQSLNMRTPGKSAPYEPGTCAKRLTHYMYHQQNRPQDNNIEYWRNFVNEYFSPNAKKRWCVSLYGSGRQTTGVFPQDVWHCEICNRKPGRGFETTVEVLPRLCQIKYASGTLEELLYVDMPRESQNASGQIVLDYTKAIQESVFEQLRVVREGHLRIVFNPDLKIASWEFCARRHEELIPRRSIIPQVSQLGAVVQKYQSAVQNSTNLSTQDMQNNCNSNAAPLLSSGHPASGRMGPTPLCTHRTPPHSPDEDSWRQSSMRIFAHEHDEVGGVQWSWRRPLLLEEAAVALKEAAGARAWGGHRHGSWKRPVVRAAMQELELFSSVSASIHGRKNISAKYSGPMGVWFVACARQLAKALEVPLVNDLGYTKRYVRCLQIAEVVNCMKDLIDYSRQNGSGPIASLHSFPRRTSSGVSPHQSQQQQPEEQQSIPQSSNQSGQNAAPMTGVQASASANADVTSNNSLSCAPSTSAPSPSVVGLLQGSMNSRQDHPMSSANGPYTSGNSAAIPKVNSTTSLQSNPSTSFPSPMPTTSNNNMMPAPQSTNQLSSPTTSSNLPPMQPPATRPQEPEPNESQSSVQRILQDLMMSPQMNGIGQLGNDMKRPNGLTSSVNGVNCLVGNAVTNNSGMGGMGFGAMGGLGPNHAASGLRTAMVNNAMAISGRMGMNHSAHDLSQLGQLQQQQQHQQQQQQQQHDLGNQLLNGLRAANSFNNLQYDWKPSQ</sequence>
<feature type="compositionally biased region" description="Gly residues" evidence="1">
    <location>
        <begin position="87"/>
        <end position="98"/>
    </location>
</feature>
<feature type="compositionally biased region" description="Low complexity" evidence="1">
    <location>
        <begin position="840"/>
        <end position="878"/>
    </location>
</feature>
<dbReference type="Pfam" id="PF01803">
    <property type="entry name" value="LIM_bind"/>
    <property type="match status" value="1"/>
</dbReference>
<feature type="compositionally biased region" description="Gly residues" evidence="1">
    <location>
        <begin position="109"/>
        <end position="121"/>
    </location>
</feature>
<dbReference type="PANTHER" id="PTHR10378">
    <property type="entry name" value="LIM DOMAIN-BINDING PROTEIN"/>
    <property type="match status" value="1"/>
</dbReference>
<feature type="compositionally biased region" description="Polar residues" evidence="1">
    <location>
        <begin position="804"/>
        <end position="839"/>
    </location>
</feature>
<dbReference type="Gramene" id="BGIOSGA034990-TA">
    <property type="protein sequence ID" value="BGIOSGA034990-PA"/>
    <property type="gene ID" value="BGIOSGA034990"/>
</dbReference>
<evidence type="ECO:0000313" key="3">
    <source>
        <dbReference type="Proteomes" id="UP000007015"/>
    </source>
</evidence>
<feature type="compositionally biased region" description="Low complexity" evidence="1">
    <location>
        <begin position="144"/>
        <end position="181"/>
    </location>
</feature>
<keyword evidence="3" id="KW-1185">Reference proteome</keyword>
<protein>
    <recommendedName>
        <fullName evidence="4">Transcriptional corepressor SEUSS</fullName>
    </recommendedName>
</protein>
<proteinExistence type="predicted"/>
<dbReference type="Proteomes" id="UP000007015">
    <property type="component" value="Chromosome 11"/>
</dbReference>
<gene>
    <name evidence="2" type="ORF">OsI_35467</name>
</gene>
<evidence type="ECO:0000256" key="1">
    <source>
        <dbReference type="SAM" id="MobiDB-lite"/>
    </source>
</evidence>
<feature type="compositionally biased region" description="Low complexity" evidence="1">
    <location>
        <begin position="784"/>
        <end position="797"/>
    </location>
</feature>
<evidence type="ECO:0008006" key="4">
    <source>
        <dbReference type="Google" id="ProtNLM"/>
    </source>
</evidence>
<feature type="compositionally biased region" description="Low complexity" evidence="1">
    <location>
        <begin position="733"/>
        <end position="761"/>
    </location>
</feature>
<feature type="region of interest" description="Disordered" evidence="1">
    <location>
        <begin position="29"/>
        <end position="55"/>
    </location>
</feature>
<accession>B8BJL4</accession>
<feature type="compositionally biased region" description="Gly residues" evidence="1">
    <location>
        <begin position="33"/>
        <end position="43"/>
    </location>
</feature>